<reference evidence="2 3" key="1">
    <citation type="submission" date="2019-03" db="EMBL/GenBank/DDBJ databases">
        <title>Genomic Encyclopedia of Type Strains, Phase IV (KMG-IV): sequencing the most valuable type-strain genomes for metagenomic binning, comparative biology and taxonomic classification.</title>
        <authorList>
            <person name="Goeker M."/>
        </authorList>
    </citation>
    <scope>NUCLEOTIDE SEQUENCE [LARGE SCALE GENOMIC DNA]</scope>
    <source>
        <strain evidence="2 3">DSM 13605</strain>
    </source>
</reference>
<gene>
    <name evidence="2" type="ORF">EDC34_101527</name>
</gene>
<dbReference type="AlphaFoldDB" id="A0A4R3NG38"/>
<dbReference type="EMBL" id="SMAP01000001">
    <property type="protein sequence ID" value="TCT26199.1"/>
    <property type="molecule type" value="Genomic_DNA"/>
</dbReference>
<proteinExistence type="predicted"/>
<evidence type="ECO:0000313" key="3">
    <source>
        <dbReference type="Proteomes" id="UP000295414"/>
    </source>
</evidence>
<name>A0A4R3NG38_9GAMM</name>
<protein>
    <submittedName>
        <fullName evidence="2">Uncharacterized protein</fullName>
    </submittedName>
</protein>
<keyword evidence="3" id="KW-1185">Reference proteome</keyword>
<dbReference type="RefSeq" id="WP_114960096.1">
    <property type="nucleotide sequence ID" value="NZ_MSZW01000017.1"/>
</dbReference>
<dbReference type="Proteomes" id="UP000295414">
    <property type="component" value="Unassembled WGS sequence"/>
</dbReference>
<organism evidence="2 3">
    <name type="scientific">Thermomonas haemolytica</name>
    <dbReference type="NCBI Taxonomy" id="141949"/>
    <lineage>
        <taxon>Bacteria</taxon>
        <taxon>Pseudomonadati</taxon>
        <taxon>Pseudomonadota</taxon>
        <taxon>Gammaproteobacteria</taxon>
        <taxon>Lysobacterales</taxon>
        <taxon>Lysobacteraceae</taxon>
        <taxon>Thermomonas</taxon>
    </lineage>
</organism>
<feature type="chain" id="PRO_5020920574" evidence="1">
    <location>
        <begin position="23"/>
        <end position="150"/>
    </location>
</feature>
<evidence type="ECO:0000256" key="1">
    <source>
        <dbReference type="SAM" id="SignalP"/>
    </source>
</evidence>
<accession>A0A4R3NG38</accession>
<keyword evidence="1" id="KW-0732">Signal</keyword>
<sequence length="150" mass="15958">MKRVFAACVAASLALPAQYARAGVYADDLGKCLVASTSDADKALLVKWIFSAIALQKDIAPYTRMPAEVRADINKQTAGLYMHLLTEACRSQTATAFKYEGQAAIASAFQLLGQVASQGIFSDPAVEAGMGELTQYFDADKLSQVLDAGK</sequence>
<comment type="caution">
    <text evidence="2">The sequence shown here is derived from an EMBL/GenBank/DDBJ whole genome shotgun (WGS) entry which is preliminary data.</text>
</comment>
<dbReference type="OrthoDB" id="5508986at2"/>
<feature type="signal peptide" evidence="1">
    <location>
        <begin position="1"/>
        <end position="22"/>
    </location>
</feature>
<evidence type="ECO:0000313" key="2">
    <source>
        <dbReference type="EMBL" id="TCT26199.1"/>
    </source>
</evidence>